<dbReference type="InterPro" id="IPR011009">
    <property type="entry name" value="Kinase-like_dom_sf"/>
</dbReference>
<evidence type="ECO:0000259" key="3">
    <source>
        <dbReference type="PROSITE" id="PS50011"/>
    </source>
</evidence>
<feature type="transmembrane region" description="Helical" evidence="2">
    <location>
        <begin position="334"/>
        <end position="357"/>
    </location>
</feature>
<accession>A0A6G0W6F9</accession>
<dbReference type="VEuPathDB" id="FungiDB:AeMF1_014520"/>
<dbReference type="PRINTS" id="PR00109">
    <property type="entry name" value="TYRKINASE"/>
</dbReference>
<sequence>MPTFTCLADPEQGHGYGAFYSDSQGHLGCKAYIVTRFPSKWEDNCVFYKSASECEAAKNSLLPLTTNHAFYDLNQYTQGMKNLLNTIINATAKPTPAPSTTAKTSTLSPPPATPSSKAPSTSTPPASSSSAPKTPQPSSSNAPPAVSPTPSSPASTSSDNPTPSPSVVSPQTTTAGSTSVPSSTSSTTIAPSTTTERPTESPSANSTTDSPSYIDVSIPPSSQASTEWNCIAQGPVYTPVRINAESGQFECLATDTSDSDSDCYHLEDYSKCTIWLQEQETCLASNSCLQGVHVKIVQGVTATTTSSAYSTPSTTVGTTLDVPGSPGNSSSAPLVTIVLGVVCAALAIAAILGFVLWRRRQRQDEQFTPKNSPMLLMTEKGIVLKQMADLEDATAVVTLRASPMPSRSTISSQGASQPLDMGELSLWRLDNSKLTKTKVLSVGTTGTVSLGLYKGHQAVAIKQLLPHQSDEIAQGFIDEIKRMTKLESPYILAMVGCCWVRPREIELVTEYMENGDLRQFLDKTAPIHYSWKDKRSCIANLTQGLVYLHSMDIIHRDLKSRNVLLDAKLHAKLADFGVCREITMETMTCGLGSFRWTAPEILQGKRSSQAADIYALGMIVWELDSHQPPYATQQKALHITDVVVMSKITRGELSPEFTPSCPRHVVSFVHQCIAQDPDMRPTALDLASLLLEQESVSL</sequence>
<dbReference type="PANTHER" id="PTHR44329:SF214">
    <property type="entry name" value="PROTEIN KINASE DOMAIN-CONTAINING PROTEIN"/>
    <property type="match status" value="1"/>
</dbReference>
<organism evidence="4 5">
    <name type="scientific">Aphanomyces euteiches</name>
    <dbReference type="NCBI Taxonomy" id="100861"/>
    <lineage>
        <taxon>Eukaryota</taxon>
        <taxon>Sar</taxon>
        <taxon>Stramenopiles</taxon>
        <taxon>Oomycota</taxon>
        <taxon>Saprolegniomycetes</taxon>
        <taxon>Saprolegniales</taxon>
        <taxon>Verrucalvaceae</taxon>
        <taxon>Aphanomyces</taxon>
    </lineage>
</organism>
<keyword evidence="2" id="KW-0472">Membrane</keyword>
<dbReference type="InterPro" id="IPR001245">
    <property type="entry name" value="Ser-Thr/Tyr_kinase_cat_dom"/>
</dbReference>
<feature type="domain" description="Protein kinase" evidence="3">
    <location>
        <begin position="434"/>
        <end position="696"/>
    </location>
</feature>
<gene>
    <name evidence="4" type="ORF">Ae201684_018491</name>
</gene>
<feature type="compositionally biased region" description="Low complexity" evidence="1">
    <location>
        <begin position="114"/>
        <end position="144"/>
    </location>
</feature>
<dbReference type="GO" id="GO:0005524">
    <property type="term" value="F:ATP binding"/>
    <property type="evidence" value="ECO:0007669"/>
    <property type="project" value="InterPro"/>
</dbReference>
<dbReference type="InterPro" id="IPR008271">
    <property type="entry name" value="Ser/Thr_kinase_AS"/>
</dbReference>
<dbReference type="GO" id="GO:0004674">
    <property type="term" value="F:protein serine/threonine kinase activity"/>
    <property type="evidence" value="ECO:0007669"/>
    <property type="project" value="TreeGrafter"/>
</dbReference>
<dbReference type="InterPro" id="IPR000719">
    <property type="entry name" value="Prot_kinase_dom"/>
</dbReference>
<feature type="region of interest" description="Disordered" evidence="1">
    <location>
        <begin position="94"/>
        <end position="225"/>
    </location>
</feature>
<evidence type="ECO:0000313" key="5">
    <source>
        <dbReference type="Proteomes" id="UP000481153"/>
    </source>
</evidence>
<dbReference type="SMART" id="SM00220">
    <property type="entry name" value="S_TKc"/>
    <property type="match status" value="1"/>
</dbReference>
<comment type="caution">
    <text evidence="4">The sequence shown here is derived from an EMBL/GenBank/DDBJ whole genome shotgun (WGS) entry which is preliminary data.</text>
</comment>
<evidence type="ECO:0000313" key="4">
    <source>
        <dbReference type="EMBL" id="KAF0722364.1"/>
    </source>
</evidence>
<dbReference type="PROSITE" id="PS00108">
    <property type="entry name" value="PROTEIN_KINASE_ST"/>
    <property type="match status" value="1"/>
</dbReference>
<proteinExistence type="predicted"/>
<dbReference type="EMBL" id="VJMJ01000337">
    <property type="protein sequence ID" value="KAF0722364.1"/>
    <property type="molecule type" value="Genomic_DNA"/>
</dbReference>
<dbReference type="AlphaFoldDB" id="A0A6G0W6F9"/>
<dbReference type="PROSITE" id="PS50011">
    <property type="entry name" value="PROTEIN_KINASE_DOM"/>
    <property type="match status" value="1"/>
</dbReference>
<dbReference type="Gene3D" id="1.10.510.10">
    <property type="entry name" value="Transferase(Phosphotransferase) domain 1"/>
    <property type="match status" value="1"/>
</dbReference>
<evidence type="ECO:0000256" key="1">
    <source>
        <dbReference type="SAM" id="MobiDB-lite"/>
    </source>
</evidence>
<name>A0A6G0W6F9_9STRA</name>
<dbReference type="Pfam" id="PF07714">
    <property type="entry name" value="PK_Tyr_Ser-Thr"/>
    <property type="match status" value="1"/>
</dbReference>
<keyword evidence="2" id="KW-1133">Transmembrane helix</keyword>
<evidence type="ECO:0000256" key="2">
    <source>
        <dbReference type="SAM" id="Phobius"/>
    </source>
</evidence>
<keyword evidence="5" id="KW-1185">Reference proteome</keyword>
<feature type="compositionally biased region" description="Low complexity" evidence="1">
    <location>
        <begin position="152"/>
        <end position="203"/>
    </location>
</feature>
<protein>
    <recommendedName>
        <fullName evidence="3">Protein kinase domain-containing protein</fullName>
    </recommendedName>
</protein>
<dbReference type="Proteomes" id="UP000481153">
    <property type="component" value="Unassembled WGS sequence"/>
</dbReference>
<keyword evidence="2" id="KW-0812">Transmembrane</keyword>
<feature type="compositionally biased region" description="Low complexity" evidence="1">
    <location>
        <begin position="94"/>
        <end position="107"/>
    </location>
</feature>
<dbReference type="PANTHER" id="PTHR44329">
    <property type="entry name" value="SERINE/THREONINE-PROTEIN KINASE TNNI3K-RELATED"/>
    <property type="match status" value="1"/>
</dbReference>
<reference evidence="4 5" key="1">
    <citation type="submission" date="2019-07" db="EMBL/GenBank/DDBJ databases">
        <title>Genomics analysis of Aphanomyces spp. identifies a new class of oomycete effector associated with host adaptation.</title>
        <authorList>
            <person name="Gaulin E."/>
        </authorList>
    </citation>
    <scope>NUCLEOTIDE SEQUENCE [LARGE SCALE GENOMIC DNA]</scope>
    <source>
        <strain evidence="4 5">ATCC 201684</strain>
    </source>
</reference>
<dbReference type="InterPro" id="IPR051681">
    <property type="entry name" value="Ser/Thr_Kinases-Pseudokinases"/>
</dbReference>
<dbReference type="SUPFAM" id="SSF56112">
    <property type="entry name" value="Protein kinase-like (PK-like)"/>
    <property type="match status" value="1"/>
</dbReference>